<keyword evidence="2" id="KW-1185">Reference proteome</keyword>
<dbReference type="Pfam" id="PF14566">
    <property type="entry name" value="PTPlike_phytase"/>
    <property type="match status" value="1"/>
</dbReference>
<dbReference type="RefSeq" id="WP_331255341.1">
    <property type="nucleotide sequence ID" value="NZ_CP133270.1"/>
</dbReference>
<dbReference type="PROSITE" id="PS00383">
    <property type="entry name" value="TYR_PHOSPHATASE_1"/>
    <property type="match status" value="1"/>
</dbReference>
<evidence type="ECO:0000313" key="1">
    <source>
        <dbReference type="EMBL" id="WVX66478.1"/>
    </source>
</evidence>
<reference evidence="1 2" key="1">
    <citation type="journal article" date="2024" name="Environ. Microbiol.">
        <title>Novel evolutionary insights on the interactions of the Holosporales (Alphaproteobacteria) with eukaryotic hosts from comparative genomics.</title>
        <authorList>
            <person name="Giovannini M."/>
            <person name="Petroni G."/>
            <person name="Castelli M."/>
        </authorList>
    </citation>
    <scope>NUCLEOTIDE SEQUENCE [LARGE SCALE GENOMIC DNA]</scope>
    <source>
        <strain evidence="1 2">US_Bl 15I1</strain>
    </source>
</reference>
<evidence type="ECO:0000313" key="2">
    <source>
        <dbReference type="Proteomes" id="UP001330434"/>
    </source>
</evidence>
<name>A0ABZ2C474_9PROT</name>
<dbReference type="InterPro" id="IPR029021">
    <property type="entry name" value="Prot-tyrosine_phosphatase-like"/>
</dbReference>
<dbReference type="SMART" id="SM01301">
    <property type="entry name" value="PTPlike_phytase"/>
    <property type="match status" value="1"/>
</dbReference>
<dbReference type="SUPFAM" id="SSF52799">
    <property type="entry name" value="(Phosphotyrosine protein) phosphatases II"/>
    <property type="match status" value="1"/>
</dbReference>
<dbReference type="InterPro" id="IPR016130">
    <property type="entry name" value="Tyr_Pase_AS"/>
</dbReference>
<accession>A0ABZ2C474</accession>
<sequence length="300" mass="34374">MKKTKLILGIFLFPFSLMAEGPILIFNSPNVQELPGEFRSTSLIPNGKIPDKISTEGLDTLNISGSAQYSEEQFSTIKRTIPNLDFVFDLRQESHGFLNGIAISWLAPKNWINLGLTESQVIQEEESLLNSLKNMKTVEVYRLAKEADKVNATVKLWDTIRPKNVLNEAEIIKQKKLTYYRIYVADDRPPLDSEVDRFVPFWENVPRNKAVHFHCENGHGRTTTFMVMADILESAKIVSLSDIFARQAAMGGVDLTKLPPLDNYAHPYSQERLEFLKKFYEYAKSTTKPRPLWSEWKKTN</sequence>
<dbReference type="Proteomes" id="UP001330434">
    <property type="component" value="Chromosome"/>
</dbReference>
<organism evidence="1 2">
    <name type="scientific">Candidatus Bealeia paramacronuclearis</name>
    <dbReference type="NCBI Taxonomy" id="1921001"/>
    <lineage>
        <taxon>Bacteria</taxon>
        <taxon>Pseudomonadati</taxon>
        <taxon>Pseudomonadota</taxon>
        <taxon>Alphaproteobacteria</taxon>
        <taxon>Holosporales</taxon>
        <taxon>Holosporaceae</taxon>
        <taxon>Candidatus Bealeia</taxon>
    </lineage>
</organism>
<gene>
    <name evidence="1" type="ORF">Bealeia1_00656</name>
</gene>
<protein>
    <submittedName>
        <fullName evidence="1">Protein-tyrosine phosphatase family protein</fullName>
    </submittedName>
</protein>
<dbReference type="Gene3D" id="3.30.70.1690">
    <property type="match status" value="1"/>
</dbReference>
<proteinExistence type="predicted"/>
<dbReference type="EMBL" id="CP133270">
    <property type="protein sequence ID" value="WVX66478.1"/>
    <property type="molecule type" value="Genomic_DNA"/>
</dbReference>
<dbReference type="Gene3D" id="3.90.190.10">
    <property type="entry name" value="Protein tyrosine phosphatase superfamily"/>
    <property type="match status" value="1"/>
</dbReference>